<proteinExistence type="predicted"/>
<keyword evidence="3" id="KW-1185">Reference proteome</keyword>
<dbReference type="InterPro" id="IPR036770">
    <property type="entry name" value="Ankyrin_rpt-contain_sf"/>
</dbReference>
<evidence type="ECO:0008006" key="4">
    <source>
        <dbReference type="Google" id="ProtNLM"/>
    </source>
</evidence>
<evidence type="ECO:0000256" key="1">
    <source>
        <dbReference type="PROSITE-ProRule" id="PRU00023"/>
    </source>
</evidence>
<dbReference type="OrthoDB" id="9802764at2"/>
<dbReference type="PROSITE" id="PS50297">
    <property type="entry name" value="ANK_REP_REGION"/>
    <property type="match status" value="2"/>
</dbReference>
<dbReference type="AlphaFoldDB" id="A0A8J3AFE8"/>
<dbReference type="PANTHER" id="PTHR44207:SF2">
    <property type="entry name" value="REPEAT PROTEIN, PUTATIVE-RELATED"/>
    <property type="match status" value="1"/>
</dbReference>
<keyword evidence="1" id="KW-0040">ANK repeat</keyword>
<comment type="caution">
    <text evidence="2">The sequence shown here is derived from an EMBL/GenBank/DDBJ whole genome shotgun (WGS) entry which is preliminary data.</text>
</comment>
<organism evidence="2 3">
    <name type="scientific">Gottfriedia solisilvae</name>
    <dbReference type="NCBI Taxonomy" id="1516104"/>
    <lineage>
        <taxon>Bacteria</taxon>
        <taxon>Bacillati</taxon>
        <taxon>Bacillota</taxon>
        <taxon>Bacilli</taxon>
        <taxon>Bacillales</taxon>
        <taxon>Bacillaceae</taxon>
        <taxon>Gottfriedia</taxon>
    </lineage>
</organism>
<dbReference type="Proteomes" id="UP000626244">
    <property type="component" value="Unassembled WGS sequence"/>
</dbReference>
<accession>A0A8J3AFE8</accession>
<reference evidence="3" key="1">
    <citation type="journal article" date="2019" name="Int. J. Syst. Evol. Microbiol.">
        <title>The Global Catalogue of Microorganisms (GCM) 10K type strain sequencing project: providing services to taxonomists for standard genome sequencing and annotation.</title>
        <authorList>
            <consortium name="The Broad Institute Genomics Platform"/>
            <consortium name="The Broad Institute Genome Sequencing Center for Infectious Disease"/>
            <person name="Wu L."/>
            <person name="Ma J."/>
        </authorList>
    </citation>
    <scope>NUCLEOTIDE SEQUENCE [LARGE SCALE GENOMIC DNA]</scope>
    <source>
        <strain evidence="3">CGMCC 1.14993</strain>
    </source>
</reference>
<dbReference type="SMART" id="SM00248">
    <property type="entry name" value="ANK"/>
    <property type="match status" value="3"/>
</dbReference>
<dbReference type="RefSeq" id="WP_087997939.1">
    <property type="nucleotide sequence ID" value="NZ_BMHB01000001.1"/>
</dbReference>
<gene>
    <name evidence="2" type="ORF">GCM10007380_15350</name>
</gene>
<name>A0A8J3AFE8_9BACI</name>
<feature type="repeat" description="ANK" evidence="1">
    <location>
        <begin position="72"/>
        <end position="104"/>
    </location>
</feature>
<dbReference type="PROSITE" id="PS50088">
    <property type="entry name" value="ANK_REPEAT"/>
    <property type="match status" value="2"/>
</dbReference>
<dbReference type="InterPro" id="IPR002110">
    <property type="entry name" value="Ankyrin_rpt"/>
</dbReference>
<evidence type="ECO:0000313" key="3">
    <source>
        <dbReference type="Proteomes" id="UP000626244"/>
    </source>
</evidence>
<dbReference type="PANTHER" id="PTHR44207">
    <property type="entry name" value="SURFACE ANTIGEN BSPA-LIKE-RELATED"/>
    <property type="match status" value="1"/>
</dbReference>
<dbReference type="EMBL" id="BMHB01000001">
    <property type="protein sequence ID" value="GGI12925.1"/>
    <property type="molecule type" value="Genomic_DNA"/>
</dbReference>
<evidence type="ECO:0000313" key="2">
    <source>
        <dbReference type="EMBL" id="GGI12925.1"/>
    </source>
</evidence>
<sequence>MDDKQIAKEIRSAIKNGEIEKVIDLISSNPQSLHVMTPFGTWLHVAASKGQLIIVKKLVEIGIDINTDGGPHGGNALNLAATWGHLDVVNYLLSIGVEMDVSDPVRNPLFGAISNGQVEVANRLIENGINIKVKYNGESMKEMDALAFAKEQGQREIVEILEKVLCN</sequence>
<protein>
    <recommendedName>
        <fullName evidence="4">Ankyrin</fullName>
    </recommendedName>
</protein>
<feature type="repeat" description="ANK" evidence="1">
    <location>
        <begin position="41"/>
        <end position="70"/>
    </location>
</feature>
<dbReference type="SUPFAM" id="SSF48403">
    <property type="entry name" value="Ankyrin repeat"/>
    <property type="match status" value="1"/>
</dbReference>
<dbReference type="Pfam" id="PF12796">
    <property type="entry name" value="Ank_2"/>
    <property type="match status" value="1"/>
</dbReference>
<dbReference type="Gene3D" id="1.25.40.20">
    <property type="entry name" value="Ankyrin repeat-containing domain"/>
    <property type="match status" value="1"/>
</dbReference>